<feature type="domain" description="Glycosyl transferase family 1" evidence="1">
    <location>
        <begin position="336"/>
        <end position="493"/>
    </location>
</feature>
<dbReference type="Proteomes" id="UP001628078">
    <property type="component" value="Unassembled WGS sequence"/>
</dbReference>
<dbReference type="Pfam" id="PF00534">
    <property type="entry name" value="Glycos_transf_1"/>
    <property type="match status" value="1"/>
</dbReference>
<keyword evidence="3" id="KW-1185">Reference proteome</keyword>
<protein>
    <submittedName>
        <fullName evidence="2">Poly(Glycerol-phosphate) alpha-glucosyltransferase</fullName>
    </submittedName>
</protein>
<dbReference type="SUPFAM" id="SSF53756">
    <property type="entry name" value="UDP-Glycosyltransferase/glycogen phosphorylase"/>
    <property type="match status" value="1"/>
</dbReference>
<comment type="caution">
    <text evidence="2">The sequence shown here is derived from an EMBL/GenBank/DDBJ whole genome shotgun (WGS) entry which is preliminary data.</text>
</comment>
<accession>A0ABQ5JUU9</accession>
<reference evidence="2 3" key="1">
    <citation type="submission" date="2022-03" db="EMBL/GenBank/DDBJ databases">
        <title>Draft genome sequence of Furfurilactobacillus curtus JCM 31185.</title>
        <authorList>
            <person name="Suzuki S."/>
            <person name="Endo A."/>
            <person name="Kajikawa A."/>
        </authorList>
    </citation>
    <scope>NUCLEOTIDE SEQUENCE [LARGE SCALE GENOMIC DNA]</scope>
    <source>
        <strain evidence="2 3">JCM 31185</strain>
    </source>
</reference>
<evidence type="ECO:0000313" key="3">
    <source>
        <dbReference type="Proteomes" id="UP001628078"/>
    </source>
</evidence>
<dbReference type="EMBL" id="BQXO01000008">
    <property type="protein sequence ID" value="GKT06612.1"/>
    <property type="molecule type" value="Genomic_DNA"/>
</dbReference>
<proteinExistence type="predicted"/>
<dbReference type="Gene3D" id="3.40.50.2000">
    <property type="entry name" value="Glycogen Phosphorylase B"/>
    <property type="match status" value="3"/>
</dbReference>
<gene>
    <name evidence="2" type="primary">tagE6_7</name>
    <name evidence="2" type="ORF">JCM31185_18990</name>
</gene>
<evidence type="ECO:0000313" key="2">
    <source>
        <dbReference type="EMBL" id="GKT06612.1"/>
    </source>
</evidence>
<evidence type="ECO:0000259" key="1">
    <source>
        <dbReference type="Pfam" id="PF00534"/>
    </source>
</evidence>
<dbReference type="RefSeq" id="WP_407884916.1">
    <property type="nucleotide sequence ID" value="NZ_BQXO01000008.1"/>
</dbReference>
<name>A0ABQ5JUU9_9LACO</name>
<sequence length="518" mass="58831">MYYFLTDTFASQLSGIEHAQIKRLRLFQAHGIAAKIIVRRYNRFMARDLSANDLTTDEVINCFDILQQADQASSESVTIQAVIPDDDRLTIVEQDGAIIVMAGQRRLFVIHGFNQQIARTDLVDHVEYFDQVGSLVQADYYDPRGFKSMTDFYGQDGGVTKEVNYRVDGQPVVTSFYQRNPQTGNIGDTLWILSTDQGEHIYDNSDEVIAYVLDRLASQDQTLATFISDRAYAMDTPMRLMKQPAKHYVYWHNIYTPDYDHPATGQAYDTFAMEMKFADAFDGLIVPSQRERDDMAARIKEQGIDEADLPVWRIPAPTVSDEILQAPQQDFTQRRSYHVICVARIHEQKRLEDLISAFTITHQSIPEATLSIHGYVNDNELYQQLQQQVAAAGLTTAVKFVSYTNDIDNVYNEAQLLALSSRYEGLNMALVEAQAHGVPLVAYDCNYGSADVIVDGQNGYLVENSNVDQLAQRMRQLLENQAQLAEMSKHAYELADRFSESNIWQLWKDAGIVSEEEK</sequence>
<dbReference type="InterPro" id="IPR001296">
    <property type="entry name" value="Glyco_trans_1"/>
</dbReference>
<dbReference type="PANTHER" id="PTHR12526">
    <property type="entry name" value="GLYCOSYLTRANSFERASE"/>
    <property type="match status" value="1"/>
</dbReference>
<dbReference type="PANTHER" id="PTHR12526:SF630">
    <property type="entry name" value="GLYCOSYLTRANSFERASE"/>
    <property type="match status" value="1"/>
</dbReference>
<organism evidence="2 3">
    <name type="scientific">Furfurilactobacillus curtus</name>
    <dbReference type="NCBI Taxonomy" id="1746200"/>
    <lineage>
        <taxon>Bacteria</taxon>
        <taxon>Bacillati</taxon>
        <taxon>Bacillota</taxon>
        <taxon>Bacilli</taxon>
        <taxon>Lactobacillales</taxon>
        <taxon>Lactobacillaceae</taxon>
        <taxon>Furfurilactobacillus</taxon>
    </lineage>
</organism>